<name>A0A6A4WD30_AMPAM</name>
<dbReference type="EMBL" id="VIIS01000772">
    <property type="protein sequence ID" value="KAF0305266.1"/>
    <property type="molecule type" value="Genomic_DNA"/>
</dbReference>
<keyword evidence="2" id="KW-0472">Membrane</keyword>
<accession>A0A6A4WD30</accession>
<keyword evidence="2" id="KW-0812">Transmembrane</keyword>
<feature type="transmembrane region" description="Helical" evidence="2">
    <location>
        <begin position="59"/>
        <end position="81"/>
    </location>
</feature>
<feature type="compositionally biased region" description="Low complexity" evidence="1">
    <location>
        <begin position="105"/>
        <end position="127"/>
    </location>
</feature>
<feature type="compositionally biased region" description="Polar residues" evidence="1">
    <location>
        <begin position="145"/>
        <end position="156"/>
    </location>
</feature>
<keyword evidence="2" id="KW-1133">Transmembrane helix</keyword>
<feature type="region of interest" description="Disordered" evidence="1">
    <location>
        <begin position="90"/>
        <end position="156"/>
    </location>
</feature>
<evidence type="ECO:0000313" key="4">
    <source>
        <dbReference type="Proteomes" id="UP000440578"/>
    </source>
</evidence>
<evidence type="ECO:0000313" key="3">
    <source>
        <dbReference type="EMBL" id="KAF0305266.1"/>
    </source>
</evidence>
<evidence type="ECO:0000256" key="2">
    <source>
        <dbReference type="SAM" id="Phobius"/>
    </source>
</evidence>
<protein>
    <submittedName>
        <fullName evidence="3">Uncharacterized protein</fullName>
    </submittedName>
</protein>
<proteinExistence type="predicted"/>
<sequence>MRQATSHPWSVRILSLGSKSIGTNYGISLTISPIVDVVKEHFNYNFTNMVSELCASVSFLLGLSAIAIYDWLVAFGVWLAVRLGLRKPDEAEAEGAKEDATVAETTAEQGADPAAAAAGPAAQTTETGDSADGVQKRRVSVQLPGETTGNAAGSAV</sequence>
<dbReference type="AlphaFoldDB" id="A0A6A4WD30"/>
<dbReference type="Proteomes" id="UP000440578">
    <property type="component" value="Unassembled WGS sequence"/>
</dbReference>
<gene>
    <name evidence="3" type="ORF">FJT64_023092</name>
</gene>
<keyword evidence="4" id="KW-1185">Reference proteome</keyword>
<organism evidence="3 4">
    <name type="scientific">Amphibalanus amphitrite</name>
    <name type="common">Striped barnacle</name>
    <name type="synonym">Balanus amphitrite</name>
    <dbReference type="NCBI Taxonomy" id="1232801"/>
    <lineage>
        <taxon>Eukaryota</taxon>
        <taxon>Metazoa</taxon>
        <taxon>Ecdysozoa</taxon>
        <taxon>Arthropoda</taxon>
        <taxon>Crustacea</taxon>
        <taxon>Multicrustacea</taxon>
        <taxon>Cirripedia</taxon>
        <taxon>Thoracica</taxon>
        <taxon>Thoracicalcarea</taxon>
        <taxon>Balanomorpha</taxon>
        <taxon>Balanoidea</taxon>
        <taxon>Balanidae</taxon>
        <taxon>Amphibalaninae</taxon>
        <taxon>Amphibalanus</taxon>
    </lineage>
</organism>
<comment type="caution">
    <text evidence="3">The sequence shown here is derived from an EMBL/GenBank/DDBJ whole genome shotgun (WGS) entry which is preliminary data.</text>
</comment>
<reference evidence="3 4" key="1">
    <citation type="submission" date="2019-07" db="EMBL/GenBank/DDBJ databases">
        <title>Draft genome assembly of a fouling barnacle, Amphibalanus amphitrite (Darwin, 1854): The first reference genome for Thecostraca.</title>
        <authorList>
            <person name="Kim W."/>
        </authorList>
    </citation>
    <scope>NUCLEOTIDE SEQUENCE [LARGE SCALE GENOMIC DNA]</scope>
    <source>
        <strain evidence="3">SNU_AA5</strain>
        <tissue evidence="3">Soma without cirri and trophi</tissue>
    </source>
</reference>
<evidence type="ECO:0000256" key="1">
    <source>
        <dbReference type="SAM" id="MobiDB-lite"/>
    </source>
</evidence>
<feature type="compositionally biased region" description="Basic and acidic residues" evidence="1">
    <location>
        <begin position="90"/>
        <end position="100"/>
    </location>
</feature>
<dbReference type="OrthoDB" id="6399439at2759"/>